<dbReference type="AlphaFoldDB" id="A0A5B7D2K8"/>
<sequence length="100" mass="11176">MFTTCTSTGWRWAPQGGASPGCRRGCTGVRNNTGQRANYTPTTLALCWKQATKCTNNAKQQKKKLTTEIRNIPFLKGVLQYTLFVDAFQQGLPNTHYSML</sequence>
<evidence type="ECO:0000313" key="2">
    <source>
        <dbReference type="Proteomes" id="UP000324222"/>
    </source>
</evidence>
<proteinExistence type="predicted"/>
<name>A0A5B7D2K8_PORTR</name>
<comment type="caution">
    <text evidence="1">The sequence shown here is derived from an EMBL/GenBank/DDBJ whole genome shotgun (WGS) entry which is preliminary data.</text>
</comment>
<dbReference type="EMBL" id="VSRR010000460">
    <property type="protein sequence ID" value="MPC15869.1"/>
    <property type="molecule type" value="Genomic_DNA"/>
</dbReference>
<organism evidence="1 2">
    <name type="scientific">Portunus trituberculatus</name>
    <name type="common">Swimming crab</name>
    <name type="synonym">Neptunus trituberculatus</name>
    <dbReference type="NCBI Taxonomy" id="210409"/>
    <lineage>
        <taxon>Eukaryota</taxon>
        <taxon>Metazoa</taxon>
        <taxon>Ecdysozoa</taxon>
        <taxon>Arthropoda</taxon>
        <taxon>Crustacea</taxon>
        <taxon>Multicrustacea</taxon>
        <taxon>Malacostraca</taxon>
        <taxon>Eumalacostraca</taxon>
        <taxon>Eucarida</taxon>
        <taxon>Decapoda</taxon>
        <taxon>Pleocyemata</taxon>
        <taxon>Brachyura</taxon>
        <taxon>Eubrachyura</taxon>
        <taxon>Portunoidea</taxon>
        <taxon>Portunidae</taxon>
        <taxon>Portuninae</taxon>
        <taxon>Portunus</taxon>
    </lineage>
</organism>
<gene>
    <name evidence="1" type="ORF">E2C01_008673</name>
</gene>
<accession>A0A5B7D2K8</accession>
<dbReference type="Proteomes" id="UP000324222">
    <property type="component" value="Unassembled WGS sequence"/>
</dbReference>
<keyword evidence="2" id="KW-1185">Reference proteome</keyword>
<reference evidence="1 2" key="1">
    <citation type="submission" date="2019-05" db="EMBL/GenBank/DDBJ databases">
        <title>Another draft genome of Portunus trituberculatus and its Hox gene families provides insights of decapod evolution.</title>
        <authorList>
            <person name="Jeong J.-H."/>
            <person name="Song I."/>
            <person name="Kim S."/>
            <person name="Choi T."/>
            <person name="Kim D."/>
            <person name="Ryu S."/>
            <person name="Kim W."/>
        </authorList>
    </citation>
    <scope>NUCLEOTIDE SEQUENCE [LARGE SCALE GENOMIC DNA]</scope>
    <source>
        <tissue evidence="1">Muscle</tissue>
    </source>
</reference>
<protein>
    <submittedName>
        <fullName evidence="1">Uncharacterized protein</fullName>
    </submittedName>
</protein>
<evidence type="ECO:0000313" key="1">
    <source>
        <dbReference type="EMBL" id="MPC15869.1"/>
    </source>
</evidence>